<dbReference type="InterPro" id="IPR002178">
    <property type="entry name" value="PTS_EIIA_type-2_dom"/>
</dbReference>
<dbReference type="PROSITE" id="PS51094">
    <property type="entry name" value="PTS_EIIA_TYPE_2"/>
    <property type="match status" value="1"/>
</dbReference>
<evidence type="ECO:0000313" key="3">
    <source>
        <dbReference type="Proteomes" id="UP001589855"/>
    </source>
</evidence>
<comment type="caution">
    <text evidence="2">The sequence shown here is derived from an EMBL/GenBank/DDBJ whole genome shotgun (WGS) entry which is preliminary data.</text>
</comment>
<feature type="domain" description="PTS EIIA type-2" evidence="1">
    <location>
        <begin position="11"/>
        <end position="158"/>
    </location>
</feature>
<dbReference type="InterPro" id="IPR051541">
    <property type="entry name" value="PTS_SugarTrans_NitroReg"/>
</dbReference>
<evidence type="ECO:0000313" key="2">
    <source>
        <dbReference type="EMBL" id="MFC0423709.1"/>
    </source>
</evidence>
<dbReference type="CDD" id="cd00211">
    <property type="entry name" value="PTS_IIA_fru"/>
    <property type="match status" value="1"/>
</dbReference>
<dbReference type="RefSeq" id="WP_137645738.1">
    <property type="nucleotide sequence ID" value="NZ_BAABRM010000024.1"/>
</dbReference>
<protein>
    <submittedName>
        <fullName evidence="2">PTS sugar transporter subunit IIA</fullName>
    </submittedName>
</protein>
<keyword evidence="3" id="KW-1185">Reference proteome</keyword>
<reference evidence="2 3" key="1">
    <citation type="submission" date="2024-09" db="EMBL/GenBank/DDBJ databases">
        <authorList>
            <person name="Sun Q."/>
            <person name="Mori K."/>
        </authorList>
    </citation>
    <scope>NUCLEOTIDE SEQUENCE [LARGE SCALE GENOMIC DNA]</scope>
    <source>
        <strain evidence="2 3">TBRC 4575</strain>
    </source>
</reference>
<organism evidence="2 3">
    <name type="scientific">Lactiplantibacillus plajomi</name>
    <dbReference type="NCBI Taxonomy" id="1457217"/>
    <lineage>
        <taxon>Bacteria</taxon>
        <taxon>Bacillati</taxon>
        <taxon>Bacillota</taxon>
        <taxon>Bacilli</taxon>
        <taxon>Lactobacillales</taxon>
        <taxon>Lactobacillaceae</taxon>
        <taxon>Lactiplantibacillus</taxon>
    </lineage>
</organism>
<accession>A0ABV6K3Q3</accession>
<dbReference type="PANTHER" id="PTHR47738">
    <property type="entry name" value="PTS SYSTEM FRUCTOSE-LIKE EIIA COMPONENT-RELATED"/>
    <property type="match status" value="1"/>
</dbReference>
<gene>
    <name evidence="2" type="ORF">ACFFGS_06190</name>
</gene>
<dbReference type="SUPFAM" id="SSF55804">
    <property type="entry name" value="Phoshotransferase/anion transport protein"/>
    <property type="match status" value="1"/>
</dbReference>
<keyword evidence="2" id="KW-0813">Transport</keyword>
<keyword evidence="2" id="KW-0762">Sugar transport</keyword>
<dbReference type="Pfam" id="PF00359">
    <property type="entry name" value="PTS_EIIA_2"/>
    <property type="match status" value="1"/>
</dbReference>
<name>A0ABV6K3Q3_9LACO</name>
<proteinExistence type="predicted"/>
<dbReference type="InterPro" id="IPR016152">
    <property type="entry name" value="PTrfase/Anion_transptr"/>
</dbReference>
<sequence length="159" mass="17711">MTTNNTVEVSDYLRDQLIFLHTSFKSTDELFGAVSDVAKENGFVTDQFLPKITKREATFPTGLQLEHRGVAIPHTDADTIKKEFVAVVVNDQPVNFKRMDDPSQEVGAKLAFVLGLNKPHAQLEMLQALMSIIQDDALVEKLENVDSVSTVHELLSNKN</sequence>
<dbReference type="PANTHER" id="PTHR47738:SF3">
    <property type="entry name" value="PHOSPHOTRANSFERASE SYSTEM MANNITOL_FRUCTOSE-SPECIFIC IIA DOMAIN CONTAINING PROTEIN"/>
    <property type="match status" value="1"/>
</dbReference>
<evidence type="ECO:0000259" key="1">
    <source>
        <dbReference type="PROSITE" id="PS51094"/>
    </source>
</evidence>
<dbReference type="EMBL" id="JBHLUK010000058">
    <property type="protein sequence ID" value="MFC0423709.1"/>
    <property type="molecule type" value="Genomic_DNA"/>
</dbReference>
<dbReference type="Gene3D" id="3.40.930.10">
    <property type="entry name" value="Mannitol-specific EII, Chain A"/>
    <property type="match status" value="1"/>
</dbReference>
<dbReference type="Proteomes" id="UP001589855">
    <property type="component" value="Unassembled WGS sequence"/>
</dbReference>